<dbReference type="GO" id="GO:0020037">
    <property type="term" value="F:heme binding"/>
    <property type="evidence" value="ECO:0007669"/>
    <property type="project" value="InterPro"/>
</dbReference>
<feature type="chain" id="PRO_5031479079" evidence="7">
    <location>
        <begin position="23"/>
        <end position="127"/>
    </location>
</feature>
<evidence type="ECO:0000256" key="6">
    <source>
        <dbReference type="PROSITE-ProRule" id="PRU00433"/>
    </source>
</evidence>
<reference evidence="9 10" key="1">
    <citation type="submission" date="2020-08" db="EMBL/GenBank/DDBJ databases">
        <title>Genomic Encyclopedia of Type Strains, Phase IV (KMG-IV): sequencing the most valuable type-strain genomes for metagenomic binning, comparative biology and taxonomic classification.</title>
        <authorList>
            <person name="Goeker M."/>
        </authorList>
    </citation>
    <scope>NUCLEOTIDE SEQUENCE [LARGE SCALE GENOMIC DNA]</scope>
    <source>
        <strain evidence="9 10">DSM 26944</strain>
    </source>
</reference>
<dbReference type="RefSeq" id="WP_183656682.1">
    <property type="nucleotide sequence ID" value="NZ_JACIJG010000021.1"/>
</dbReference>
<evidence type="ECO:0000256" key="3">
    <source>
        <dbReference type="ARBA" id="ARBA00022723"/>
    </source>
</evidence>
<dbReference type="EMBL" id="JACIJG010000021">
    <property type="protein sequence ID" value="MBB5703979.1"/>
    <property type="molecule type" value="Genomic_DNA"/>
</dbReference>
<dbReference type="Proteomes" id="UP000555546">
    <property type="component" value="Unassembled WGS sequence"/>
</dbReference>
<dbReference type="GO" id="GO:0009055">
    <property type="term" value="F:electron transfer activity"/>
    <property type="evidence" value="ECO:0007669"/>
    <property type="project" value="InterPro"/>
</dbReference>
<dbReference type="InterPro" id="IPR002327">
    <property type="entry name" value="Cyt_c_1A/1B"/>
</dbReference>
<name>A0A7W9EN20_9HYPH</name>
<keyword evidence="7" id="KW-0732">Signal</keyword>
<evidence type="ECO:0000256" key="5">
    <source>
        <dbReference type="ARBA" id="ARBA00023004"/>
    </source>
</evidence>
<evidence type="ECO:0000259" key="8">
    <source>
        <dbReference type="PROSITE" id="PS51007"/>
    </source>
</evidence>
<dbReference type="InterPro" id="IPR009056">
    <property type="entry name" value="Cyt_c-like_dom"/>
</dbReference>
<keyword evidence="10" id="KW-1185">Reference proteome</keyword>
<keyword evidence="1" id="KW-0813">Transport</keyword>
<protein>
    <submittedName>
        <fullName evidence="9">Cytochrome c</fullName>
    </submittedName>
</protein>
<dbReference type="Pfam" id="PF00034">
    <property type="entry name" value="Cytochrom_C"/>
    <property type="match status" value="1"/>
</dbReference>
<dbReference type="PANTHER" id="PTHR11961">
    <property type="entry name" value="CYTOCHROME C"/>
    <property type="match status" value="1"/>
</dbReference>
<dbReference type="SUPFAM" id="SSF46626">
    <property type="entry name" value="Cytochrome c"/>
    <property type="match status" value="1"/>
</dbReference>
<dbReference type="PRINTS" id="PR00604">
    <property type="entry name" value="CYTCHRMECIAB"/>
</dbReference>
<comment type="caution">
    <text evidence="9">The sequence shown here is derived from an EMBL/GenBank/DDBJ whole genome shotgun (WGS) entry which is preliminary data.</text>
</comment>
<dbReference type="AlphaFoldDB" id="A0A7W9EN20"/>
<evidence type="ECO:0000313" key="10">
    <source>
        <dbReference type="Proteomes" id="UP000555546"/>
    </source>
</evidence>
<evidence type="ECO:0000256" key="2">
    <source>
        <dbReference type="ARBA" id="ARBA00022617"/>
    </source>
</evidence>
<dbReference type="Gene3D" id="1.10.760.10">
    <property type="entry name" value="Cytochrome c-like domain"/>
    <property type="match status" value="1"/>
</dbReference>
<evidence type="ECO:0000256" key="7">
    <source>
        <dbReference type="SAM" id="SignalP"/>
    </source>
</evidence>
<organism evidence="9 10">
    <name type="scientific">Brucella daejeonensis</name>
    <dbReference type="NCBI Taxonomy" id="659015"/>
    <lineage>
        <taxon>Bacteria</taxon>
        <taxon>Pseudomonadati</taxon>
        <taxon>Pseudomonadota</taxon>
        <taxon>Alphaproteobacteria</taxon>
        <taxon>Hyphomicrobiales</taxon>
        <taxon>Brucellaceae</taxon>
        <taxon>Brucella/Ochrobactrum group</taxon>
        <taxon>Brucella</taxon>
    </lineage>
</organism>
<dbReference type="GO" id="GO:0046872">
    <property type="term" value="F:metal ion binding"/>
    <property type="evidence" value="ECO:0007669"/>
    <property type="project" value="UniProtKB-KW"/>
</dbReference>
<keyword evidence="4" id="KW-0249">Electron transport</keyword>
<gene>
    <name evidence="9" type="ORF">FHS76_003894</name>
</gene>
<feature type="domain" description="Cytochrome c" evidence="8">
    <location>
        <begin position="25"/>
        <end position="127"/>
    </location>
</feature>
<sequence>MQYRVLLIGMSIAIISSFGVRAEGGDAAAGEKVFAKCKVCHVADSDKNKVGPSLFKLIGRTAGTHEGFKYSKAMEEAGKAGLVWDEASLRDYLHNPKKKVKGTKMAFAGLKDDGDIANLLAYLEQFK</sequence>
<keyword evidence="3 6" id="KW-0479">Metal-binding</keyword>
<keyword evidence="2 6" id="KW-0349">Heme</keyword>
<keyword evidence="5 6" id="KW-0408">Iron</keyword>
<dbReference type="InterPro" id="IPR036909">
    <property type="entry name" value="Cyt_c-like_dom_sf"/>
</dbReference>
<feature type="signal peptide" evidence="7">
    <location>
        <begin position="1"/>
        <end position="22"/>
    </location>
</feature>
<evidence type="ECO:0000256" key="4">
    <source>
        <dbReference type="ARBA" id="ARBA00022982"/>
    </source>
</evidence>
<evidence type="ECO:0000313" key="9">
    <source>
        <dbReference type="EMBL" id="MBB5703979.1"/>
    </source>
</evidence>
<accession>A0A7W9EN20</accession>
<proteinExistence type="predicted"/>
<dbReference type="PROSITE" id="PS51007">
    <property type="entry name" value="CYTC"/>
    <property type="match status" value="1"/>
</dbReference>
<evidence type="ECO:0000256" key="1">
    <source>
        <dbReference type="ARBA" id="ARBA00022448"/>
    </source>
</evidence>